<dbReference type="EMBL" id="JSZA02000015">
    <property type="protein sequence ID" value="KHD07037.1"/>
    <property type="molecule type" value="Genomic_DNA"/>
</dbReference>
<keyword evidence="2" id="KW-1185">Reference proteome</keyword>
<name>A0A0A6P9L2_9GAMM</name>
<proteinExistence type="predicted"/>
<accession>A0A0A6P9L2</accession>
<dbReference type="Pfam" id="PF25753">
    <property type="entry name" value="SF0329"/>
    <property type="match status" value="1"/>
</dbReference>
<dbReference type="InterPro" id="IPR057955">
    <property type="entry name" value="SF0329-like"/>
</dbReference>
<evidence type="ECO:0000313" key="2">
    <source>
        <dbReference type="Proteomes" id="UP000030428"/>
    </source>
</evidence>
<sequence>MRKRWSKLQSRIYQLFDPKLKLQIHCTAFRDGCDYGQIYAGRYWVTLEKQNIWDFPKQFLNPSTSWNEENLSTTHLIEIEGVMRGCIYIVSDISALIREYIDTPLENLLNKKFENDKFGLTEILKAADRRLGKKKLFDYFGNGNSVNGLKIIQKRYPTAVVG</sequence>
<dbReference type="AlphaFoldDB" id="A0A0A6P9L2"/>
<protein>
    <submittedName>
        <fullName evidence="1">Uncharacterized protein</fullName>
    </submittedName>
</protein>
<dbReference type="Proteomes" id="UP000030428">
    <property type="component" value="Unassembled WGS sequence"/>
</dbReference>
<evidence type="ECO:0000313" key="1">
    <source>
        <dbReference type="EMBL" id="KHD07037.1"/>
    </source>
</evidence>
<reference evidence="1 2" key="1">
    <citation type="journal article" date="2016" name="Front. Microbiol.">
        <title>Single-Cell (Meta-)Genomics of a Dimorphic Candidatus Thiomargarita nelsonii Reveals Genomic Plasticity.</title>
        <authorList>
            <person name="Flood B.E."/>
            <person name="Fliss P."/>
            <person name="Jones D.S."/>
            <person name="Dick G.J."/>
            <person name="Jain S."/>
            <person name="Kaster A.K."/>
            <person name="Winkel M."/>
            <person name="Mussmann M."/>
            <person name="Bailey J."/>
        </authorList>
    </citation>
    <scope>NUCLEOTIDE SEQUENCE [LARGE SCALE GENOMIC DNA]</scope>
    <source>
        <strain evidence="1">Hydrate Ridge</strain>
    </source>
</reference>
<comment type="caution">
    <text evidence="1">The sequence shown here is derived from an EMBL/GenBank/DDBJ whole genome shotgun (WGS) entry which is preliminary data.</text>
</comment>
<organism evidence="1 2">
    <name type="scientific">Candidatus Thiomargarita nelsonii</name>
    <dbReference type="NCBI Taxonomy" id="1003181"/>
    <lineage>
        <taxon>Bacteria</taxon>
        <taxon>Pseudomonadati</taxon>
        <taxon>Pseudomonadota</taxon>
        <taxon>Gammaproteobacteria</taxon>
        <taxon>Thiotrichales</taxon>
        <taxon>Thiotrichaceae</taxon>
        <taxon>Thiomargarita</taxon>
    </lineage>
</organism>
<gene>
    <name evidence="1" type="ORF">PN36_05795</name>
</gene>